<comment type="caution">
    <text evidence="1">The sequence shown here is derived from an EMBL/GenBank/DDBJ whole genome shotgun (WGS) entry which is preliminary data.</text>
</comment>
<sequence length="204" mass="23574">MWVEMTNLKALHQSMLRIKTDMQQFQVKTGSASFDCLFSTRDAPFVLTLTSRGASPKFFRFDVVGGYKIKPYFGEDYSELAALLNSGANTGQKLIPRNFLEQLNSAIPSKANEKNVPPPQEIIRLRPDITEQRDRPYFDTWMYWTQESGRHPSTENLEKTKLVLGRDAWEYSKEMNASSKWSAKELGRNWTSEEANFKESEKEK</sequence>
<dbReference type="Pfam" id="PF19503">
    <property type="entry name" value="DUF6037"/>
    <property type="match status" value="1"/>
</dbReference>
<protein>
    <submittedName>
        <fullName evidence="1">DUF6037 family protein</fullName>
    </submittedName>
</protein>
<dbReference type="Proteomes" id="UP001149400">
    <property type="component" value="Unassembled WGS sequence"/>
</dbReference>
<gene>
    <name evidence="1" type="ORF">LRP50_18445</name>
</gene>
<dbReference type="InterPro" id="IPR046100">
    <property type="entry name" value="DUF6037"/>
</dbReference>
<organism evidence="1 2">
    <name type="scientific">Enterovibrio gelatinilyticus</name>
    <dbReference type="NCBI Taxonomy" id="2899819"/>
    <lineage>
        <taxon>Bacteria</taxon>
        <taxon>Pseudomonadati</taxon>
        <taxon>Pseudomonadota</taxon>
        <taxon>Gammaproteobacteria</taxon>
        <taxon>Vibrionales</taxon>
        <taxon>Vibrionaceae</taxon>
        <taxon>Enterovibrio</taxon>
    </lineage>
</organism>
<dbReference type="EMBL" id="JAJUBC010000024">
    <property type="protein sequence ID" value="MDD1795112.1"/>
    <property type="molecule type" value="Genomic_DNA"/>
</dbReference>
<reference evidence="1" key="1">
    <citation type="submission" date="2021-12" db="EMBL/GenBank/DDBJ databases">
        <title>Enterovibrio ZSDZ35 sp. nov. and Enterovibrio ZSDZ42 sp. nov., isolated from coastal seawater in Qingdao.</title>
        <authorList>
            <person name="Zhang P."/>
        </authorList>
    </citation>
    <scope>NUCLEOTIDE SEQUENCE</scope>
    <source>
        <strain evidence="1">ZSDZ42</strain>
    </source>
</reference>
<evidence type="ECO:0000313" key="1">
    <source>
        <dbReference type="EMBL" id="MDD1795112.1"/>
    </source>
</evidence>
<evidence type="ECO:0000313" key="2">
    <source>
        <dbReference type="Proteomes" id="UP001149400"/>
    </source>
</evidence>
<proteinExistence type="predicted"/>
<dbReference type="RefSeq" id="WP_274165917.1">
    <property type="nucleotide sequence ID" value="NZ_JAJUBC010000024.1"/>
</dbReference>
<name>A0ABT5R499_9GAMM</name>
<keyword evidence="2" id="KW-1185">Reference proteome</keyword>
<accession>A0ABT5R499</accession>